<dbReference type="PANTHER" id="PTHR11893:SF36">
    <property type="entry name" value="INNEXIN-5"/>
    <property type="match status" value="1"/>
</dbReference>
<gene>
    <name evidence="12" type="primary">inx</name>
    <name evidence="14" type="ORF">DGAL_LOCUS4602</name>
</gene>
<evidence type="ECO:0000256" key="6">
    <source>
        <dbReference type="ARBA" id="ARBA00022868"/>
    </source>
</evidence>
<dbReference type="GO" id="GO:0005921">
    <property type="term" value="C:gap junction"/>
    <property type="evidence" value="ECO:0007669"/>
    <property type="project" value="UniProtKB-SubCell"/>
</dbReference>
<evidence type="ECO:0000256" key="3">
    <source>
        <dbReference type="ARBA" id="ARBA00022448"/>
    </source>
</evidence>
<dbReference type="OrthoDB" id="5867527at2759"/>
<evidence type="ECO:0000256" key="11">
    <source>
        <dbReference type="ARBA" id="ARBA00023303"/>
    </source>
</evidence>
<keyword evidence="8 12" id="KW-1133">Transmembrane helix</keyword>
<accession>A0A8J2RJZ4</accession>
<name>A0A8J2RJZ4_9CRUS</name>
<dbReference type="InterPro" id="IPR000990">
    <property type="entry name" value="Innexin"/>
</dbReference>
<dbReference type="GO" id="GO:0034220">
    <property type="term" value="P:monoatomic ion transmembrane transport"/>
    <property type="evidence" value="ECO:0007669"/>
    <property type="project" value="UniProtKB-KW"/>
</dbReference>
<keyword evidence="6" id="KW-0303">Gap junction</keyword>
<dbReference type="PANTHER" id="PTHR11893">
    <property type="entry name" value="INNEXIN"/>
    <property type="match status" value="1"/>
</dbReference>
<sequence>MSFLFHFGDLLLDGKDPVDDSVDKIHRRCTIVFLLLLSLPLFTKQFAGEPIECFTPTYFTEAQSRYVNSYCWTVSTFYMDQNQPPTSNNNGPEAKRTLYESDHGNGRVHSIDYVDEYEITTTIQQQTRGRRVQVKVSYYQWAPMILLAKAITFYVPFAIWKSLARRRGISLRQLMKLITRLSQISPSHPDRPNLLNEVLEQINFLVREPNKTKHSSTMNKAQRTSSPIKLTMQQSQLFITFLFIKFLYLLNDLLQFYLLVTFLGDDYLTHGWEIIRHLWTKRQWWTSPRFPLQTLCSVRAAQQGSLRLYQCHCVLPINLFNEKICSIWWFYIVALLPLTITSLVIWCYKNCLASVRVEFVEHYLLPNININSDEEDDHRRLNCRSFTMDYLGCDGVFVLRLIEINHGSTTVRTIVQELYKRSIFHQITKNLETNPSTPIPTSSFAMPQAQSYSPRSLRLPEGQPKIHPSSPGPPSPSAEPLSRRLTVLPSQSVPFPRIRSRLSLQSHSFHSTSVV</sequence>
<evidence type="ECO:0000256" key="1">
    <source>
        <dbReference type="ARBA" id="ARBA00004610"/>
    </source>
</evidence>
<feature type="region of interest" description="Disordered" evidence="13">
    <location>
        <begin position="434"/>
        <end position="481"/>
    </location>
</feature>
<protein>
    <recommendedName>
        <fullName evidence="12">Innexin</fullName>
    </recommendedName>
</protein>
<evidence type="ECO:0000256" key="4">
    <source>
        <dbReference type="ARBA" id="ARBA00022475"/>
    </source>
</evidence>
<proteinExistence type="inferred from homology"/>
<dbReference type="GO" id="GO:0005243">
    <property type="term" value="F:gap junction channel activity"/>
    <property type="evidence" value="ECO:0007669"/>
    <property type="project" value="TreeGrafter"/>
</dbReference>
<evidence type="ECO:0000313" key="14">
    <source>
        <dbReference type="EMBL" id="CAH0102211.1"/>
    </source>
</evidence>
<organism evidence="14 15">
    <name type="scientific">Daphnia galeata</name>
    <dbReference type="NCBI Taxonomy" id="27404"/>
    <lineage>
        <taxon>Eukaryota</taxon>
        <taxon>Metazoa</taxon>
        <taxon>Ecdysozoa</taxon>
        <taxon>Arthropoda</taxon>
        <taxon>Crustacea</taxon>
        <taxon>Branchiopoda</taxon>
        <taxon>Diplostraca</taxon>
        <taxon>Cladocera</taxon>
        <taxon>Anomopoda</taxon>
        <taxon>Daphniidae</taxon>
        <taxon>Daphnia</taxon>
    </lineage>
</organism>
<comment type="caution">
    <text evidence="14">The sequence shown here is derived from an EMBL/GenBank/DDBJ whole genome shotgun (WGS) entry which is preliminary data.</text>
</comment>
<keyword evidence="11 12" id="KW-0407">Ion channel</keyword>
<evidence type="ECO:0000256" key="7">
    <source>
        <dbReference type="ARBA" id="ARBA00022949"/>
    </source>
</evidence>
<evidence type="ECO:0000256" key="13">
    <source>
        <dbReference type="SAM" id="MobiDB-lite"/>
    </source>
</evidence>
<feature type="compositionally biased region" description="Polar residues" evidence="13">
    <location>
        <begin position="434"/>
        <end position="454"/>
    </location>
</feature>
<evidence type="ECO:0000256" key="9">
    <source>
        <dbReference type="ARBA" id="ARBA00023065"/>
    </source>
</evidence>
<comment type="subcellular location">
    <subcellularLocation>
        <location evidence="1">Cell junction</location>
        <location evidence="1">Gap junction</location>
    </subcellularLocation>
    <subcellularLocation>
        <location evidence="2 12">Cell membrane</location>
        <topology evidence="2 12">Multi-pass membrane protein</topology>
    </subcellularLocation>
</comment>
<keyword evidence="15" id="KW-1185">Reference proteome</keyword>
<dbReference type="PROSITE" id="PS51013">
    <property type="entry name" value="PANNEXIN"/>
    <property type="match status" value="1"/>
</dbReference>
<comment type="caution">
    <text evidence="12">Lacks conserved residue(s) required for the propagation of feature annotation.</text>
</comment>
<dbReference type="Proteomes" id="UP000789390">
    <property type="component" value="Unassembled WGS sequence"/>
</dbReference>
<comment type="similarity">
    <text evidence="12">Belongs to the pannexin family.</text>
</comment>
<keyword evidence="3 12" id="KW-0813">Transport</keyword>
<evidence type="ECO:0000256" key="10">
    <source>
        <dbReference type="ARBA" id="ARBA00023136"/>
    </source>
</evidence>
<feature type="transmembrane region" description="Helical" evidence="12">
    <location>
        <begin position="328"/>
        <end position="348"/>
    </location>
</feature>
<feature type="transmembrane region" description="Helical" evidence="12">
    <location>
        <begin position="237"/>
        <end position="258"/>
    </location>
</feature>
<evidence type="ECO:0000256" key="5">
    <source>
        <dbReference type="ARBA" id="ARBA00022692"/>
    </source>
</evidence>
<evidence type="ECO:0000256" key="12">
    <source>
        <dbReference type="RuleBase" id="RU010713"/>
    </source>
</evidence>
<reference evidence="14" key="1">
    <citation type="submission" date="2021-11" db="EMBL/GenBank/DDBJ databases">
        <authorList>
            <person name="Schell T."/>
        </authorList>
    </citation>
    <scope>NUCLEOTIDE SEQUENCE</scope>
    <source>
        <strain evidence="14">M5</strain>
    </source>
</reference>
<dbReference type="EMBL" id="CAKKLH010000077">
    <property type="protein sequence ID" value="CAH0102211.1"/>
    <property type="molecule type" value="Genomic_DNA"/>
</dbReference>
<feature type="transmembrane region" description="Helical" evidence="12">
    <location>
        <begin position="138"/>
        <end position="160"/>
    </location>
</feature>
<evidence type="ECO:0000313" key="15">
    <source>
        <dbReference type="Proteomes" id="UP000789390"/>
    </source>
</evidence>
<dbReference type="GO" id="GO:0005886">
    <property type="term" value="C:plasma membrane"/>
    <property type="evidence" value="ECO:0007669"/>
    <property type="project" value="UniProtKB-SubCell"/>
</dbReference>
<keyword evidence="9 12" id="KW-0406">Ion transport</keyword>
<comment type="function">
    <text evidence="12">Structural component of the gap junctions.</text>
</comment>
<keyword evidence="10 12" id="KW-0472">Membrane</keyword>
<evidence type="ECO:0000256" key="2">
    <source>
        <dbReference type="ARBA" id="ARBA00004651"/>
    </source>
</evidence>
<keyword evidence="5 12" id="KW-0812">Transmembrane</keyword>
<keyword evidence="4" id="KW-1003">Cell membrane</keyword>
<keyword evidence="7" id="KW-0965">Cell junction</keyword>
<evidence type="ECO:0000256" key="8">
    <source>
        <dbReference type="ARBA" id="ARBA00022989"/>
    </source>
</evidence>
<dbReference type="AlphaFoldDB" id="A0A8J2RJZ4"/>
<dbReference type="PRINTS" id="PR01262">
    <property type="entry name" value="INNEXIN"/>
</dbReference>
<dbReference type="Pfam" id="PF00876">
    <property type="entry name" value="Innexin"/>
    <property type="match status" value="1"/>
</dbReference>